<name>A0ABY6SUN6_9CLOT</name>
<proteinExistence type="predicted"/>
<accession>A0ABY6SUN6</accession>
<protein>
    <submittedName>
        <fullName evidence="1">Uncharacterized protein</fullName>
    </submittedName>
</protein>
<evidence type="ECO:0000313" key="2">
    <source>
        <dbReference type="Proteomes" id="UP000277570"/>
    </source>
</evidence>
<comment type="caution">
    <text evidence="1">The sequence shown here is derived from an EMBL/GenBank/DDBJ whole genome shotgun (WGS) entry which is preliminary data.</text>
</comment>
<evidence type="ECO:0000313" key="1">
    <source>
        <dbReference type="EMBL" id="VDG71750.1"/>
    </source>
</evidence>
<keyword evidence="2" id="KW-1185">Reference proteome</keyword>
<reference evidence="1 2" key="1">
    <citation type="submission" date="2018-11" db="EMBL/GenBank/DDBJ databases">
        <authorList>
            <consortium name="Pathogen Informatics"/>
        </authorList>
    </citation>
    <scope>NUCLEOTIDE SEQUENCE [LARGE SCALE GENOMIC DNA]</scope>
    <source>
        <strain evidence="1 2">NCTC10913</strain>
    </source>
</reference>
<dbReference type="EMBL" id="UYIN01000008">
    <property type="protein sequence ID" value="VDG71750.1"/>
    <property type="molecule type" value="Genomic_DNA"/>
</dbReference>
<sequence length="77" mass="9257">MYEYNICNQADEEIFLKQCNALENKIPNIKKDKLLIDVDESKIQKYLLDGKEIKVYNSNYINEVFIRSEVELEQYFN</sequence>
<dbReference type="Proteomes" id="UP000277570">
    <property type="component" value="Unassembled WGS sequence"/>
</dbReference>
<dbReference type="RefSeq" id="WP_125148616.1">
    <property type="nucleotide sequence ID" value="NZ_UYIN01000008.1"/>
</dbReference>
<organism evidence="1 2">
    <name type="scientific">Clostridium carnis</name>
    <dbReference type="NCBI Taxonomy" id="1530"/>
    <lineage>
        <taxon>Bacteria</taxon>
        <taxon>Bacillati</taxon>
        <taxon>Bacillota</taxon>
        <taxon>Clostridia</taxon>
        <taxon>Eubacteriales</taxon>
        <taxon>Clostridiaceae</taxon>
        <taxon>Clostridium</taxon>
    </lineage>
</organism>
<gene>
    <name evidence="1" type="ORF">NCTC10913_02097</name>
</gene>